<dbReference type="InterPro" id="IPR006140">
    <property type="entry name" value="D-isomer_DH_NAD-bd"/>
</dbReference>
<dbReference type="Gene3D" id="3.40.50.720">
    <property type="entry name" value="NAD(P)-binding Rossmann-like Domain"/>
    <property type="match status" value="2"/>
</dbReference>
<reference evidence="5" key="1">
    <citation type="journal article" date="2019" name="Int. J. Syst. Evol. Microbiol.">
        <title>The Global Catalogue of Microorganisms (GCM) 10K type strain sequencing project: providing services to taxonomists for standard genome sequencing and annotation.</title>
        <authorList>
            <consortium name="The Broad Institute Genomics Platform"/>
            <consortium name="The Broad Institute Genome Sequencing Center for Infectious Disease"/>
            <person name="Wu L."/>
            <person name="Ma J."/>
        </authorList>
    </citation>
    <scope>NUCLEOTIDE SEQUENCE [LARGE SCALE GENOMIC DNA]</scope>
    <source>
        <strain evidence="5">NBRC 106593</strain>
    </source>
</reference>
<dbReference type="CDD" id="cd12166">
    <property type="entry name" value="2-Hacid_dh_7"/>
    <property type="match status" value="1"/>
</dbReference>
<evidence type="ECO:0000256" key="1">
    <source>
        <dbReference type="ARBA" id="ARBA00023002"/>
    </source>
</evidence>
<organism evidence="4 5">
    <name type="scientific">Branchiibius cervicis</name>
    <dbReference type="NCBI Taxonomy" id="908252"/>
    <lineage>
        <taxon>Bacteria</taxon>
        <taxon>Bacillati</taxon>
        <taxon>Actinomycetota</taxon>
        <taxon>Actinomycetes</taxon>
        <taxon>Micrococcales</taxon>
        <taxon>Dermacoccaceae</taxon>
        <taxon>Branchiibius</taxon>
    </lineage>
</organism>
<keyword evidence="1" id="KW-0560">Oxidoreductase</keyword>
<dbReference type="SUPFAM" id="SSF51735">
    <property type="entry name" value="NAD(P)-binding Rossmann-fold domains"/>
    <property type="match status" value="1"/>
</dbReference>
<dbReference type="RefSeq" id="WP_377820903.1">
    <property type="nucleotide sequence ID" value="NZ_JBHSWJ010000002.1"/>
</dbReference>
<dbReference type="PANTHER" id="PTHR43333">
    <property type="entry name" value="2-HACID_DH_C DOMAIN-CONTAINING PROTEIN"/>
    <property type="match status" value="1"/>
</dbReference>
<name>A0ABW2ARM7_9MICO</name>
<proteinExistence type="predicted"/>
<dbReference type="Pfam" id="PF02826">
    <property type="entry name" value="2-Hacid_dh_C"/>
    <property type="match status" value="1"/>
</dbReference>
<evidence type="ECO:0000313" key="5">
    <source>
        <dbReference type="Proteomes" id="UP001596356"/>
    </source>
</evidence>
<dbReference type="PANTHER" id="PTHR43333:SF1">
    <property type="entry name" value="D-ISOMER SPECIFIC 2-HYDROXYACID DEHYDROGENASE NAD-BINDING DOMAIN-CONTAINING PROTEIN"/>
    <property type="match status" value="1"/>
</dbReference>
<comment type="caution">
    <text evidence="4">The sequence shown here is derived from an EMBL/GenBank/DDBJ whole genome shotgun (WGS) entry which is preliminary data.</text>
</comment>
<feature type="domain" description="D-isomer specific 2-hydroxyacid dehydrogenase NAD-binding" evidence="3">
    <location>
        <begin position="99"/>
        <end position="273"/>
    </location>
</feature>
<accession>A0ABW2ARM7</accession>
<evidence type="ECO:0000259" key="3">
    <source>
        <dbReference type="Pfam" id="PF02826"/>
    </source>
</evidence>
<evidence type="ECO:0000313" key="4">
    <source>
        <dbReference type="EMBL" id="MFC6713269.1"/>
    </source>
</evidence>
<protein>
    <submittedName>
        <fullName evidence="4">2-hydroxyacid dehydrogenase</fullName>
    </submittedName>
</protein>
<dbReference type="Proteomes" id="UP001596356">
    <property type="component" value="Unassembled WGS sequence"/>
</dbReference>
<dbReference type="PROSITE" id="PS00671">
    <property type="entry name" value="D_2_HYDROXYACID_DH_3"/>
    <property type="match status" value="1"/>
</dbReference>
<sequence length="306" mass="32175">MTVVSVGNQELLGTVSAVPGVEAVLFDGSGTPPRDDIEIFIGPYEARSGAFDSLRDLRSLKAVQLVTAGYEHVLPVLPPGVVLANGAGIHNTSTSELALALTLASQRGIPDFVRAAQTGTWRHAAGYPSLADRNVLILGYGAIGRAVARRVLAFEASVTAVASRARTGDDLVDVVHGTQELGALLPEHEVVIIVVPLTDSTRGMVDAQFLAALPDNALLVNVARGKVVDTDALLAECRSGRLRAALDVTDPEPLPSDHPLWTLPNVLISPHVGGASSAFWPRARRFVDEQLRGYVAGAGLQHVVSS</sequence>
<evidence type="ECO:0000256" key="2">
    <source>
        <dbReference type="ARBA" id="ARBA00023027"/>
    </source>
</evidence>
<keyword evidence="2" id="KW-0520">NAD</keyword>
<dbReference type="EMBL" id="JBHSWJ010000002">
    <property type="protein sequence ID" value="MFC6713269.1"/>
    <property type="molecule type" value="Genomic_DNA"/>
</dbReference>
<dbReference type="InterPro" id="IPR029753">
    <property type="entry name" value="D-isomer_DH_CS"/>
</dbReference>
<keyword evidence="5" id="KW-1185">Reference proteome</keyword>
<dbReference type="InterPro" id="IPR036291">
    <property type="entry name" value="NAD(P)-bd_dom_sf"/>
</dbReference>
<gene>
    <name evidence="4" type="ORF">ACFQBT_05180</name>
</gene>